<accession>A0AAE1DXY5</accession>
<reference evidence="1" key="1">
    <citation type="journal article" date="2023" name="G3 (Bethesda)">
        <title>A reference genome for the long-term kleptoplast-retaining sea slug Elysia crispata morphotype clarki.</title>
        <authorList>
            <person name="Eastman K.E."/>
            <person name="Pendleton A.L."/>
            <person name="Shaikh M.A."/>
            <person name="Suttiyut T."/>
            <person name="Ogas R."/>
            <person name="Tomko P."/>
            <person name="Gavelis G."/>
            <person name="Widhalm J.R."/>
            <person name="Wisecaver J.H."/>
        </authorList>
    </citation>
    <scope>NUCLEOTIDE SEQUENCE</scope>
    <source>
        <strain evidence="1">ECLA1</strain>
    </source>
</reference>
<proteinExistence type="predicted"/>
<evidence type="ECO:0000313" key="1">
    <source>
        <dbReference type="EMBL" id="KAK3787094.1"/>
    </source>
</evidence>
<sequence>MDKFLLASKTKRHLIITPMKGISSMIDLQNFTPMRNVVDPQGNVMVHKTYGFVLTKTMSYEDLLTNEVTKWVTLASRMQALDFPTKTIVNKDLSTRTVVLSFYMTPVAVHSVFTTITRTLIFTW</sequence>
<dbReference type="AlphaFoldDB" id="A0AAE1DXY5"/>
<dbReference type="EMBL" id="JAWDGP010001903">
    <property type="protein sequence ID" value="KAK3787094.1"/>
    <property type="molecule type" value="Genomic_DNA"/>
</dbReference>
<keyword evidence="2" id="KW-1185">Reference proteome</keyword>
<dbReference type="Proteomes" id="UP001283361">
    <property type="component" value="Unassembled WGS sequence"/>
</dbReference>
<comment type="caution">
    <text evidence="1">The sequence shown here is derived from an EMBL/GenBank/DDBJ whole genome shotgun (WGS) entry which is preliminary data.</text>
</comment>
<name>A0AAE1DXY5_9GAST</name>
<evidence type="ECO:0000313" key="2">
    <source>
        <dbReference type="Proteomes" id="UP001283361"/>
    </source>
</evidence>
<protein>
    <submittedName>
        <fullName evidence="1">Uncharacterized protein</fullName>
    </submittedName>
</protein>
<gene>
    <name evidence="1" type="ORF">RRG08_065007</name>
</gene>
<organism evidence="1 2">
    <name type="scientific">Elysia crispata</name>
    <name type="common">lettuce slug</name>
    <dbReference type="NCBI Taxonomy" id="231223"/>
    <lineage>
        <taxon>Eukaryota</taxon>
        <taxon>Metazoa</taxon>
        <taxon>Spiralia</taxon>
        <taxon>Lophotrochozoa</taxon>
        <taxon>Mollusca</taxon>
        <taxon>Gastropoda</taxon>
        <taxon>Heterobranchia</taxon>
        <taxon>Euthyneura</taxon>
        <taxon>Panpulmonata</taxon>
        <taxon>Sacoglossa</taxon>
        <taxon>Placobranchoidea</taxon>
        <taxon>Plakobranchidae</taxon>
        <taxon>Elysia</taxon>
    </lineage>
</organism>